<dbReference type="Pfam" id="PF00581">
    <property type="entry name" value="Rhodanese"/>
    <property type="match status" value="1"/>
</dbReference>
<dbReference type="PANTHER" id="PTHR21206:SF0">
    <property type="entry name" value="DNA REPLICATION COMPLEX GINS PROTEIN SLD5"/>
    <property type="match status" value="1"/>
</dbReference>
<keyword evidence="5" id="KW-0132">Cell division</keyword>
<dbReference type="AlphaFoldDB" id="A0A8H4N767"/>
<comment type="similarity">
    <text evidence="2">Belongs to the GINS4/SLD5 family.</text>
</comment>
<evidence type="ECO:0000256" key="5">
    <source>
        <dbReference type="ARBA" id="ARBA00022618"/>
    </source>
</evidence>
<evidence type="ECO:0000256" key="2">
    <source>
        <dbReference type="ARBA" id="ARBA00008187"/>
    </source>
</evidence>
<sequence length="691" mass="77625">MESSPLAVMQPPPSPGTWGYRRDLASTRPRFNLGGNGFNFKDLSMKKGNSDYFASKAARGSSPTVSLAADLAQNFTIDQSPQLPTPRRSLFTTNIFQRAENKEGATTPDIWREGGVTTPPIPSSSPGYGNDGMDISPLPHKAPCGFITRVTVQSPTPEPAENGMDLSCSPPPNPLLESPMPPPDRKKPTFPLRPSLSRAKAYSSNTVVMQSKENAVPFQFSTSNSSDTDLNSCFKASPVQDRRLHFHLQGGPRSRHANVSNMFNRCNGSPVPGVRKPGPASRPRKQFRRSMSMFENPGDVMNTESEHVSSGLTAIMDIDESPRLSLPVLANSGEPTALPRIDCKTLSDVLDGQYSHIFDETMIIDCRFEYEYEGGHIDGAVNHCEREALADKLFDPYTDYSSHKKTLLVFHCEYSELRAPRMAEFIRSRDRAVNEDNYPRLTYPEVTTCGWNQKNMSEPAKQKNRTIIMDIDDILAEVSRDSPAQQHEQAARDLQELTRLWVAERVAPELLPYPDALMERVLDRVRRQIELVEEQTGNMDPKTNFRLILYQTELERFKFLVRSFLRARIAKIDKHPLHILTTPETLTYLSHPERQYLEQHQALLSQHYAVSFLSSFPPQLQRLDDKAGGISMIDAPDLDTAVFCRVLRDVGVVGVGGVEEDREVEMNRGDVLVVRWRVVRERVLAGDIELV</sequence>
<feature type="region of interest" description="Disordered" evidence="11">
    <location>
        <begin position="1"/>
        <end position="22"/>
    </location>
</feature>
<dbReference type="CDD" id="cd11711">
    <property type="entry name" value="GINS_A_Sld5"/>
    <property type="match status" value="1"/>
</dbReference>
<dbReference type="GO" id="GO:0000811">
    <property type="term" value="C:GINS complex"/>
    <property type="evidence" value="ECO:0007669"/>
    <property type="project" value="TreeGrafter"/>
</dbReference>
<dbReference type="EMBL" id="WWBZ02000009">
    <property type="protein sequence ID" value="KAF4311620.1"/>
    <property type="molecule type" value="Genomic_DNA"/>
</dbReference>
<organism evidence="13 14">
    <name type="scientific">Botryosphaeria dothidea</name>
    <dbReference type="NCBI Taxonomy" id="55169"/>
    <lineage>
        <taxon>Eukaryota</taxon>
        <taxon>Fungi</taxon>
        <taxon>Dikarya</taxon>
        <taxon>Ascomycota</taxon>
        <taxon>Pezizomycotina</taxon>
        <taxon>Dothideomycetes</taxon>
        <taxon>Dothideomycetes incertae sedis</taxon>
        <taxon>Botryosphaeriales</taxon>
        <taxon>Botryosphaeriaceae</taxon>
        <taxon>Botryosphaeria</taxon>
    </lineage>
</organism>
<dbReference type="InterPro" id="IPR038749">
    <property type="entry name" value="Sld5_GINS_A"/>
</dbReference>
<dbReference type="GO" id="GO:1902751">
    <property type="term" value="P:positive regulation of cell cycle G2/M phase transition"/>
    <property type="evidence" value="ECO:0007669"/>
    <property type="project" value="InterPro"/>
</dbReference>
<evidence type="ECO:0000313" key="13">
    <source>
        <dbReference type="EMBL" id="KAF4311620.1"/>
    </source>
</evidence>
<keyword evidence="8" id="KW-0904">Protein phosphatase</keyword>
<comment type="similarity">
    <text evidence="3">Belongs to the MPI phosphatase family.</text>
</comment>
<evidence type="ECO:0000256" key="9">
    <source>
        <dbReference type="ARBA" id="ARBA00023242"/>
    </source>
</evidence>
<dbReference type="Gene3D" id="3.40.250.10">
    <property type="entry name" value="Rhodanese-like domain"/>
    <property type="match status" value="1"/>
</dbReference>
<evidence type="ECO:0000256" key="11">
    <source>
        <dbReference type="SAM" id="MobiDB-lite"/>
    </source>
</evidence>
<comment type="caution">
    <text evidence="13">The sequence shown here is derived from an EMBL/GenBank/DDBJ whole genome shotgun (WGS) entry which is preliminary data.</text>
</comment>
<dbReference type="GO" id="GO:0051301">
    <property type="term" value="P:cell division"/>
    <property type="evidence" value="ECO:0007669"/>
    <property type="project" value="UniProtKB-KW"/>
</dbReference>
<dbReference type="InterPro" id="IPR001763">
    <property type="entry name" value="Rhodanese-like_dom"/>
</dbReference>
<gene>
    <name evidence="13" type="ORF">GTA08_BOTSDO12753</name>
</gene>
<dbReference type="PRINTS" id="PR00716">
    <property type="entry name" value="MPIPHPHTASE"/>
</dbReference>
<keyword evidence="7" id="KW-0378">Hydrolase</keyword>
<feature type="compositionally biased region" description="Pro residues" evidence="11">
    <location>
        <begin position="169"/>
        <end position="182"/>
    </location>
</feature>
<dbReference type="PROSITE" id="PS50206">
    <property type="entry name" value="RHODANESE_3"/>
    <property type="match status" value="1"/>
</dbReference>
<proteinExistence type="inferred from homology"/>
<evidence type="ECO:0000256" key="1">
    <source>
        <dbReference type="ARBA" id="ARBA00004123"/>
    </source>
</evidence>
<dbReference type="GO" id="GO:0000727">
    <property type="term" value="P:double-strand break repair via break-induced replication"/>
    <property type="evidence" value="ECO:0007669"/>
    <property type="project" value="TreeGrafter"/>
</dbReference>
<dbReference type="Pfam" id="PF05916">
    <property type="entry name" value="Sld5"/>
    <property type="match status" value="1"/>
</dbReference>
<evidence type="ECO:0000256" key="7">
    <source>
        <dbReference type="ARBA" id="ARBA00022801"/>
    </source>
</evidence>
<evidence type="ECO:0000256" key="4">
    <source>
        <dbReference type="ARBA" id="ARBA00014804"/>
    </source>
</evidence>
<dbReference type="InterPro" id="IPR031633">
    <property type="entry name" value="SLD5_C"/>
</dbReference>
<keyword evidence="14" id="KW-1185">Reference proteome</keyword>
<dbReference type="SUPFAM" id="SSF52821">
    <property type="entry name" value="Rhodanese/Cell cycle control phosphatase"/>
    <property type="match status" value="1"/>
</dbReference>
<dbReference type="PANTHER" id="PTHR21206">
    <property type="entry name" value="SLD5 PROTEIN"/>
    <property type="match status" value="1"/>
</dbReference>
<evidence type="ECO:0000259" key="12">
    <source>
        <dbReference type="PROSITE" id="PS50206"/>
    </source>
</evidence>
<dbReference type="InterPro" id="IPR008591">
    <property type="entry name" value="GINS_Sld5"/>
</dbReference>
<evidence type="ECO:0000256" key="10">
    <source>
        <dbReference type="ARBA" id="ARBA00023306"/>
    </source>
</evidence>
<dbReference type="InterPro" id="IPR021151">
    <property type="entry name" value="GINS_A"/>
</dbReference>
<name>A0A8H4N767_9PEZI</name>
<comment type="subcellular location">
    <subcellularLocation>
        <location evidence="1">Nucleus</location>
    </subcellularLocation>
</comment>
<evidence type="ECO:0000313" key="14">
    <source>
        <dbReference type="Proteomes" id="UP000572817"/>
    </source>
</evidence>
<evidence type="ECO:0000256" key="6">
    <source>
        <dbReference type="ARBA" id="ARBA00022705"/>
    </source>
</evidence>
<keyword evidence="6" id="KW-0235">DNA replication</keyword>
<dbReference type="GO" id="GO:0006261">
    <property type="term" value="P:DNA-templated DNA replication"/>
    <property type="evidence" value="ECO:0007669"/>
    <property type="project" value="InterPro"/>
</dbReference>
<dbReference type="InterPro" id="IPR000751">
    <property type="entry name" value="MPI_Phosphatase"/>
</dbReference>
<dbReference type="SUPFAM" id="SSF158573">
    <property type="entry name" value="GINS helical bundle-like"/>
    <property type="match status" value="1"/>
</dbReference>
<evidence type="ECO:0000256" key="8">
    <source>
        <dbReference type="ARBA" id="ARBA00022912"/>
    </source>
</evidence>
<feature type="domain" description="Rhodanese" evidence="12">
    <location>
        <begin position="357"/>
        <end position="448"/>
    </location>
</feature>
<dbReference type="InterPro" id="IPR036224">
    <property type="entry name" value="GINS_bundle-like_dom_sf"/>
</dbReference>
<keyword evidence="9" id="KW-0539">Nucleus</keyword>
<dbReference type="Gene3D" id="1.20.58.1030">
    <property type="match status" value="1"/>
</dbReference>
<dbReference type="Pfam" id="PF16922">
    <property type="entry name" value="SLD5_C"/>
    <property type="match status" value="1"/>
</dbReference>
<reference evidence="13" key="1">
    <citation type="submission" date="2020-04" db="EMBL/GenBank/DDBJ databases">
        <title>Genome Assembly and Annotation of Botryosphaeria dothidea sdau 11-99, a Latent Pathogen of Apple Fruit Ring Rot in China.</title>
        <authorList>
            <person name="Yu C."/>
            <person name="Diao Y."/>
            <person name="Lu Q."/>
            <person name="Zhao J."/>
            <person name="Cui S."/>
            <person name="Peng C."/>
            <person name="He B."/>
            <person name="Liu H."/>
        </authorList>
    </citation>
    <scope>NUCLEOTIDE SEQUENCE [LARGE SCALE GENOMIC DNA]</scope>
    <source>
        <strain evidence="13">Sdau11-99</strain>
    </source>
</reference>
<dbReference type="Gene3D" id="3.40.5.60">
    <property type="match status" value="1"/>
</dbReference>
<dbReference type="OrthoDB" id="26523at2759"/>
<dbReference type="Proteomes" id="UP000572817">
    <property type="component" value="Unassembled WGS sequence"/>
</dbReference>
<dbReference type="SUPFAM" id="SSF160059">
    <property type="entry name" value="PriA/YqbF domain"/>
    <property type="match status" value="1"/>
</dbReference>
<dbReference type="SMART" id="SM00450">
    <property type="entry name" value="RHOD"/>
    <property type="match status" value="1"/>
</dbReference>
<evidence type="ECO:0000256" key="3">
    <source>
        <dbReference type="ARBA" id="ARBA00011065"/>
    </source>
</evidence>
<dbReference type="GO" id="GO:0004725">
    <property type="term" value="F:protein tyrosine phosphatase activity"/>
    <property type="evidence" value="ECO:0007669"/>
    <property type="project" value="InterPro"/>
</dbReference>
<keyword evidence="10" id="KW-0131">Cell cycle</keyword>
<dbReference type="InterPro" id="IPR036873">
    <property type="entry name" value="Rhodanese-like_dom_sf"/>
</dbReference>
<feature type="region of interest" description="Disordered" evidence="11">
    <location>
        <begin position="107"/>
        <end position="126"/>
    </location>
</feature>
<feature type="region of interest" description="Disordered" evidence="11">
    <location>
        <begin position="154"/>
        <end position="193"/>
    </location>
</feature>
<accession>A0A8H4N767</accession>
<protein>
    <recommendedName>
        <fullName evidence="4">DNA replication complex GINS protein SLD5</fullName>
    </recommendedName>
</protein>